<reference evidence="3" key="1">
    <citation type="submission" date="2022-07" db="EMBL/GenBank/DDBJ databases">
        <title>Taxonomy of Aspergillus series Nigri: significant species reduction supported by multi-species coalescent approaches.</title>
        <authorList>
            <person name="Bian C."/>
            <person name="Kusuya Y."/>
            <person name="Sklenar F."/>
            <person name="D'hooge E."/>
            <person name="Yaguchi T."/>
            <person name="Takahashi H."/>
            <person name="Hubka V."/>
        </authorList>
    </citation>
    <scope>NUCLEOTIDE SEQUENCE</scope>
    <source>
        <strain evidence="3">IFM 56815</strain>
    </source>
</reference>
<dbReference type="Pfam" id="PF00076">
    <property type="entry name" value="RRM_1"/>
    <property type="match status" value="1"/>
</dbReference>
<dbReference type="GO" id="GO:0042274">
    <property type="term" value="P:ribosomal small subunit biogenesis"/>
    <property type="evidence" value="ECO:0007669"/>
    <property type="project" value="TreeGrafter"/>
</dbReference>
<dbReference type="CDD" id="cd12400">
    <property type="entry name" value="RRM_Nop6"/>
    <property type="match status" value="1"/>
</dbReference>
<gene>
    <name evidence="3" type="ORF">AtubIFM56815_004613</name>
</gene>
<dbReference type="InterPro" id="IPR034228">
    <property type="entry name" value="Nop6_RRM"/>
</dbReference>
<evidence type="ECO:0000313" key="4">
    <source>
        <dbReference type="Proteomes" id="UP001144157"/>
    </source>
</evidence>
<feature type="region of interest" description="Disordered" evidence="2">
    <location>
        <begin position="257"/>
        <end position="320"/>
    </location>
</feature>
<protein>
    <submittedName>
        <fullName evidence="3">Uncharacterized protein</fullName>
    </submittedName>
</protein>
<dbReference type="InterPro" id="IPR012677">
    <property type="entry name" value="Nucleotide-bd_a/b_plait_sf"/>
</dbReference>
<dbReference type="Proteomes" id="UP001144157">
    <property type="component" value="Unassembled WGS sequence"/>
</dbReference>
<feature type="compositionally biased region" description="Basic and acidic residues" evidence="2">
    <location>
        <begin position="18"/>
        <end position="29"/>
    </location>
</feature>
<dbReference type="PANTHER" id="PTHR23236:SF51">
    <property type="entry name" value="NUCLEOLAR PROTEIN 6"/>
    <property type="match status" value="1"/>
</dbReference>
<evidence type="ECO:0000313" key="3">
    <source>
        <dbReference type="EMBL" id="GLA80981.1"/>
    </source>
</evidence>
<dbReference type="EMBL" id="BRPE01000002">
    <property type="protein sequence ID" value="GLA80981.1"/>
    <property type="molecule type" value="Genomic_DNA"/>
</dbReference>
<dbReference type="InterPro" id="IPR035979">
    <property type="entry name" value="RBD_domain_sf"/>
</dbReference>
<feature type="compositionally biased region" description="Basic residues" evidence="2">
    <location>
        <begin position="61"/>
        <end position="85"/>
    </location>
</feature>
<organism evidence="3 4">
    <name type="scientific">Aspergillus tubingensis</name>
    <dbReference type="NCBI Taxonomy" id="5068"/>
    <lineage>
        <taxon>Eukaryota</taxon>
        <taxon>Fungi</taxon>
        <taxon>Dikarya</taxon>
        <taxon>Ascomycota</taxon>
        <taxon>Pezizomycotina</taxon>
        <taxon>Eurotiomycetes</taxon>
        <taxon>Eurotiomycetidae</taxon>
        <taxon>Eurotiales</taxon>
        <taxon>Aspergillaceae</taxon>
        <taxon>Aspergillus</taxon>
        <taxon>Aspergillus subgen. Circumdati</taxon>
    </lineage>
</organism>
<dbReference type="PROSITE" id="PS50102">
    <property type="entry name" value="RRM"/>
    <property type="match status" value="1"/>
</dbReference>
<dbReference type="FunFam" id="3.30.70.330:FF:000376">
    <property type="entry name" value="Putative RNA binding protein"/>
    <property type="match status" value="1"/>
</dbReference>
<dbReference type="SUPFAM" id="SSF54928">
    <property type="entry name" value="RNA-binding domain, RBD"/>
    <property type="match status" value="1"/>
</dbReference>
<feature type="compositionally biased region" description="Basic and acidic residues" evidence="2">
    <location>
        <begin position="265"/>
        <end position="310"/>
    </location>
</feature>
<keyword evidence="1" id="KW-0694">RNA-binding</keyword>
<feature type="compositionally biased region" description="Basic residues" evidence="2">
    <location>
        <begin position="122"/>
        <end position="144"/>
    </location>
</feature>
<feature type="region of interest" description="Disordered" evidence="2">
    <location>
        <begin position="1"/>
        <end position="170"/>
    </location>
</feature>
<dbReference type="AlphaFoldDB" id="A0A8H3SWM7"/>
<comment type="caution">
    <text evidence="3">The sequence shown here is derived from an EMBL/GenBank/DDBJ whole genome shotgun (WGS) entry which is preliminary data.</text>
</comment>
<feature type="compositionally biased region" description="Basic residues" evidence="2">
    <location>
        <begin position="30"/>
        <end position="39"/>
    </location>
</feature>
<proteinExistence type="predicted"/>
<dbReference type="GO" id="GO:0005730">
    <property type="term" value="C:nucleolus"/>
    <property type="evidence" value="ECO:0007669"/>
    <property type="project" value="TreeGrafter"/>
</dbReference>
<feature type="compositionally biased region" description="Acidic residues" evidence="2">
    <location>
        <begin position="92"/>
        <end position="101"/>
    </location>
</feature>
<accession>A0A8H3SWM7</accession>
<dbReference type="PANTHER" id="PTHR23236">
    <property type="entry name" value="EUKARYOTIC TRANSLATION INITIATION FACTOR 4B/4H"/>
    <property type="match status" value="1"/>
</dbReference>
<name>A0A8H3SWM7_ASPTU</name>
<dbReference type="GO" id="GO:0019843">
    <property type="term" value="F:rRNA binding"/>
    <property type="evidence" value="ECO:0007669"/>
    <property type="project" value="TreeGrafter"/>
</dbReference>
<evidence type="ECO:0000256" key="1">
    <source>
        <dbReference type="ARBA" id="ARBA00022884"/>
    </source>
</evidence>
<feature type="compositionally biased region" description="Basic and acidic residues" evidence="2">
    <location>
        <begin position="102"/>
        <end position="121"/>
    </location>
</feature>
<dbReference type="Gene3D" id="3.30.70.330">
    <property type="match status" value="1"/>
</dbReference>
<evidence type="ECO:0000256" key="2">
    <source>
        <dbReference type="SAM" id="MobiDB-lite"/>
    </source>
</evidence>
<dbReference type="InterPro" id="IPR000504">
    <property type="entry name" value="RRM_dom"/>
</dbReference>
<sequence>MGASDKKRKLAEEATSPEVKKAKREDKKEKKEKKEKKKERKVEEEVVEEVPVVEKEEEKKEKKKDKKDKKEKKEKKEKKDKKEKKEKKSEPEPEAMDVDETPAEKEPEAEAEPEVTKEEKKEKKKDKKDKKEKKDKKDKKSKKEKKQEETNTEAQPTNGETEEAAEQEGQNKKNARFICFVGNLPYSADKESLTKHFEKITPVSVRVATQVDKPTKCRGFGFIEFDNYDRMKTCLKLYHHSMFNDGKYPPRRINVELTAGGGGNSKDRKEKIEAKNKKLFEERQRNAKEIQKEKQRLEKVEETGVDDYAHIHPSRRPRMA</sequence>
<dbReference type="SMART" id="SM00360">
    <property type="entry name" value="RRM"/>
    <property type="match status" value="1"/>
</dbReference>